<protein>
    <submittedName>
        <fullName evidence="7">M20 family metallopeptidase</fullName>
    </submittedName>
</protein>
<keyword evidence="4" id="KW-0862">Zinc</keyword>
<dbReference type="Gene3D" id="3.30.70.360">
    <property type="match status" value="1"/>
</dbReference>
<comment type="cofactor">
    <cofactor evidence="1">
        <name>Zn(2+)</name>
        <dbReference type="ChEBI" id="CHEBI:29105"/>
    </cofactor>
</comment>
<dbReference type="SUPFAM" id="SSF53187">
    <property type="entry name" value="Zn-dependent exopeptidases"/>
    <property type="match status" value="1"/>
</dbReference>
<reference evidence="7" key="1">
    <citation type="journal article" date="2021" name="PeerJ">
        <title>Extensive microbial diversity within the chicken gut microbiome revealed by metagenomics and culture.</title>
        <authorList>
            <person name="Gilroy R."/>
            <person name="Ravi A."/>
            <person name="Getino M."/>
            <person name="Pursley I."/>
            <person name="Horton D.L."/>
            <person name="Alikhan N.F."/>
            <person name="Baker D."/>
            <person name="Gharbi K."/>
            <person name="Hall N."/>
            <person name="Watson M."/>
            <person name="Adriaenssens E.M."/>
            <person name="Foster-Nyarko E."/>
            <person name="Jarju S."/>
            <person name="Secka A."/>
            <person name="Antonio M."/>
            <person name="Oren A."/>
            <person name="Chaudhuri R.R."/>
            <person name="La Ragione R."/>
            <person name="Hildebrand F."/>
            <person name="Pallen M.J."/>
        </authorList>
    </citation>
    <scope>NUCLEOTIDE SEQUENCE</scope>
    <source>
        <strain evidence="7">6019</strain>
    </source>
</reference>
<dbReference type="InterPro" id="IPR002933">
    <property type="entry name" value="Peptidase_M20"/>
</dbReference>
<keyword evidence="2" id="KW-0479">Metal-binding</keyword>
<dbReference type="InterPro" id="IPR050072">
    <property type="entry name" value="Peptidase_M20A"/>
</dbReference>
<reference evidence="7" key="2">
    <citation type="submission" date="2021-09" db="EMBL/GenBank/DDBJ databases">
        <authorList>
            <person name="Gilroy R."/>
        </authorList>
    </citation>
    <scope>NUCLEOTIDE SEQUENCE</scope>
    <source>
        <strain evidence="7">6019</strain>
    </source>
</reference>
<dbReference type="InterPro" id="IPR011650">
    <property type="entry name" value="Peptidase_M20_dimer"/>
</dbReference>
<dbReference type="PANTHER" id="PTHR43808">
    <property type="entry name" value="ACETYLORNITHINE DEACETYLASE"/>
    <property type="match status" value="1"/>
</dbReference>
<evidence type="ECO:0000256" key="5">
    <source>
        <dbReference type="PIRSR" id="PIRSR037238-1"/>
    </source>
</evidence>
<feature type="domain" description="Peptidase M20 dimerisation" evidence="6">
    <location>
        <begin position="181"/>
        <end position="274"/>
    </location>
</feature>
<dbReference type="InterPro" id="IPR017150">
    <property type="entry name" value="Pept_M20_glutamate_carboxypep"/>
</dbReference>
<dbReference type="CDD" id="cd03885">
    <property type="entry name" value="M20_CPDG2"/>
    <property type="match status" value="1"/>
</dbReference>
<dbReference type="PANTHER" id="PTHR43808:SF9">
    <property type="entry name" value="BLL0789 PROTEIN"/>
    <property type="match status" value="1"/>
</dbReference>
<accession>A0A921JD38</accession>
<dbReference type="AlphaFoldDB" id="A0A921JD38"/>
<evidence type="ECO:0000259" key="6">
    <source>
        <dbReference type="Pfam" id="PF07687"/>
    </source>
</evidence>
<dbReference type="GO" id="GO:0016787">
    <property type="term" value="F:hydrolase activity"/>
    <property type="evidence" value="ECO:0007669"/>
    <property type="project" value="UniProtKB-KW"/>
</dbReference>
<feature type="active site" description="Proton acceptor" evidence="5">
    <location>
        <position position="145"/>
    </location>
</feature>
<proteinExistence type="predicted"/>
<dbReference type="EMBL" id="DYYI01000086">
    <property type="protein sequence ID" value="HJE20249.1"/>
    <property type="molecule type" value="Genomic_DNA"/>
</dbReference>
<dbReference type="PIRSF" id="PIRSF037238">
    <property type="entry name" value="Carboxypeptidase_G2"/>
    <property type="match status" value="1"/>
</dbReference>
<dbReference type="InterPro" id="IPR036264">
    <property type="entry name" value="Bact_exopeptidase_dim_dom"/>
</dbReference>
<evidence type="ECO:0000313" key="8">
    <source>
        <dbReference type="Proteomes" id="UP000763505"/>
    </source>
</evidence>
<sequence length="388" mass="42948">MLDGKEYFEENIDNIIDDIITIVRLDSPSNNKFLVDRCFDKLDELFKEYLGITPEIFESETTGNHRLYEKKPLNDDSPSVLLLGHIDTVWDEKQIPIKRTDEVLSGPGVLDMKGGLIQALWALKYMHETGKLNDLCVSFFINSDEEIGSNTSKDIIQEISEEYDYVLVLEPPVVNSGDLKTGRKGTAAYNIKFVGKKSHSGNDHAGGVNAIVEAAKQVSDLSALTDYDKGITINVGSISGGGKINIVPDAAEIGIDVRAERLEDLEYVDTTIHNIEAYNKSVEIIIDGEINRPPMNNTKNDELFLVAKDIANELDLMLDSKFVGGGSDGNFTSDMDIPTLDGLGVVGEGIHQEHEKIFIEEIPERASLLTGLIMSLTEEDKQEVREVK</sequence>
<dbReference type="Gene3D" id="3.40.630.10">
    <property type="entry name" value="Zn peptidases"/>
    <property type="match status" value="1"/>
</dbReference>
<evidence type="ECO:0000256" key="4">
    <source>
        <dbReference type="ARBA" id="ARBA00022833"/>
    </source>
</evidence>
<keyword evidence="3" id="KW-0378">Hydrolase</keyword>
<organism evidence="7 8">
    <name type="scientific">Aliicoccus persicus</name>
    <dbReference type="NCBI Taxonomy" id="930138"/>
    <lineage>
        <taxon>Bacteria</taxon>
        <taxon>Bacillati</taxon>
        <taxon>Bacillota</taxon>
        <taxon>Bacilli</taxon>
        <taxon>Bacillales</taxon>
        <taxon>Staphylococcaceae</taxon>
        <taxon>Aliicoccus</taxon>
    </lineage>
</organism>
<dbReference type="InterPro" id="IPR001261">
    <property type="entry name" value="ArgE/DapE_CS"/>
</dbReference>
<dbReference type="Pfam" id="PF01546">
    <property type="entry name" value="Peptidase_M20"/>
    <property type="match status" value="1"/>
</dbReference>
<evidence type="ECO:0000313" key="7">
    <source>
        <dbReference type="EMBL" id="HJE20249.1"/>
    </source>
</evidence>
<evidence type="ECO:0000256" key="1">
    <source>
        <dbReference type="ARBA" id="ARBA00001947"/>
    </source>
</evidence>
<dbReference type="PROSITE" id="PS00758">
    <property type="entry name" value="ARGE_DAPE_CPG2_1"/>
    <property type="match status" value="1"/>
</dbReference>
<name>A0A921JD38_9STAP</name>
<gene>
    <name evidence="7" type="ORF">K8V35_07850</name>
</gene>
<evidence type="ECO:0000256" key="3">
    <source>
        <dbReference type="ARBA" id="ARBA00022801"/>
    </source>
</evidence>
<dbReference type="GO" id="GO:0046872">
    <property type="term" value="F:metal ion binding"/>
    <property type="evidence" value="ECO:0007669"/>
    <property type="project" value="UniProtKB-KW"/>
</dbReference>
<feature type="active site" evidence="5">
    <location>
        <position position="87"/>
    </location>
</feature>
<dbReference type="SUPFAM" id="SSF55031">
    <property type="entry name" value="Bacterial exopeptidase dimerisation domain"/>
    <property type="match status" value="1"/>
</dbReference>
<dbReference type="Pfam" id="PF07687">
    <property type="entry name" value="M20_dimer"/>
    <property type="match status" value="1"/>
</dbReference>
<comment type="caution">
    <text evidence="7">The sequence shown here is derived from an EMBL/GenBank/DDBJ whole genome shotgun (WGS) entry which is preliminary data.</text>
</comment>
<dbReference type="Proteomes" id="UP000763505">
    <property type="component" value="Unassembled WGS sequence"/>
</dbReference>
<evidence type="ECO:0000256" key="2">
    <source>
        <dbReference type="ARBA" id="ARBA00022723"/>
    </source>
</evidence>